<reference evidence="2 3" key="1">
    <citation type="submission" date="2018-07" db="EMBL/GenBank/DDBJ databases">
        <title>Genomic Encyclopedia of Type Strains, Phase IV (KMG-IV): sequencing the most valuable type-strain genomes for metagenomic binning, comparative biology and taxonomic classification.</title>
        <authorList>
            <person name="Goeker M."/>
        </authorList>
    </citation>
    <scope>NUCLEOTIDE SEQUENCE [LARGE SCALE GENOMIC DNA]</scope>
    <source>
        <strain evidence="2 3">DSM 44952</strain>
    </source>
</reference>
<name>A0A370GZ37_9NOCA</name>
<evidence type="ECO:0000313" key="3">
    <source>
        <dbReference type="Proteomes" id="UP000255355"/>
    </source>
</evidence>
<evidence type="ECO:0000313" key="2">
    <source>
        <dbReference type="EMBL" id="RDI48550.1"/>
    </source>
</evidence>
<accession>A0A370GZ37</accession>
<keyword evidence="1" id="KW-0732">Signal</keyword>
<gene>
    <name evidence="2" type="ORF">DFR68_108386</name>
</gene>
<feature type="chain" id="PRO_5016894611" description="Secreted protein" evidence="1">
    <location>
        <begin position="27"/>
        <end position="76"/>
    </location>
</feature>
<protein>
    <recommendedName>
        <fullName evidence="4">Secreted protein</fullName>
    </recommendedName>
</protein>
<dbReference type="RefSeq" id="WP_068022866.1">
    <property type="nucleotide sequence ID" value="NZ_QQAZ01000008.1"/>
</dbReference>
<organism evidence="2 3">
    <name type="scientific">Nocardia mexicana</name>
    <dbReference type="NCBI Taxonomy" id="279262"/>
    <lineage>
        <taxon>Bacteria</taxon>
        <taxon>Bacillati</taxon>
        <taxon>Actinomycetota</taxon>
        <taxon>Actinomycetes</taxon>
        <taxon>Mycobacteriales</taxon>
        <taxon>Nocardiaceae</taxon>
        <taxon>Nocardia</taxon>
    </lineage>
</organism>
<comment type="caution">
    <text evidence="2">The sequence shown here is derived from an EMBL/GenBank/DDBJ whole genome shotgun (WGS) entry which is preliminary data.</text>
</comment>
<keyword evidence="3" id="KW-1185">Reference proteome</keyword>
<dbReference type="Proteomes" id="UP000255355">
    <property type="component" value="Unassembled WGS sequence"/>
</dbReference>
<proteinExistence type="predicted"/>
<evidence type="ECO:0000256" key="1">
    <source>
        <dbReference type="SAM" id="SignalP"/>
    </source>
</evidence>
<dbReference type="EMBL" id="QQAZ01000008">
    <property type="protein sequence ID" value="RDI48550.1"/>
    <property type="molecule type" value="Genomic_DNA"/>
</dbReference>
<dbReference type="AlphaFoldDB" id="A0A370GZ37"/>
<feature type="signal peptide" evidence="1">
    <location>
        <begin position="1"/>
        <end position="26"/>
    </location>
</feature>
<sequence>MKYAFAGCVTALTVIGGGLTAATASATVPLEPTTIEDTAGSPTVMAADPLAPGGLRNVCDGGSGTYEPAGPDGLCH</sequence>
<evidence type="ECO:0008006" key="4">
    <source>
        <dbReference type="Google" id="ProtNLM"/>
    </source>
</evidence>